<keyword evidence="3" id="KW-1185">Reference proteome</keyword>
<dbReference type="InterPro" id="IPR013785">
    <property type="entry name" value="Aldolase_TIM"/>
</dbReference>
<dbReference type="PANTHER" id="PTHR22893">
    <property type="entry name" value="NADH OXIDOREDUCTASE-RELATED"/>
    <property type="match status" value="1"/>
</dbReference>
<dbReference type="SUPFAM" id="SSF51395">
    <property type="entry name" value="FMN-linked oxidoreductases"/>
    <property type="match status" value="1"/>
</dbReference>
<accession>A0A9Q5NEM1</accession>
<comment type="caution">
    <text evidence="2">The sequence shown here is derived from an EMBL/GenBank/DDBJ whole genome shotgun (WGS) entry which is preliminary data.</text>
</comment>
<organism evidence="2 3">
    <name type="scientific">Sanghuangporus baumii</name>
    <name type="common">Phellinus baumii</name>
    <dbReference type="NCBI Taxonomy" id="108892"/>
    <lineage>
        <taxon>Eukaryota</taxon>
        <taxon>Fungi</taxon>
        <taxon>Dikarya</taxon>
        <taxon>Basidiomycota</taxon>
        <taxon>Agaricomycotina</taxon>
        <taxon>Agaricomycetes</taxon>
        <taxon>Hymenochaetales</taxon>
        <taxon>Hymenochaetaceae</taxon>
        <taxon>Sanghuangporus</taxon>
    </lineage>
</organism>
<protein>
    <submittedName>
        <fullName evidence="2">NADH:flavin oxidoreductase/NADH oxidase</fullName>
    </submittedName>
</protein>
<dbReference type="Gene3D" id="3.20.20.70">
    <property type="entry name" value="Aldolase class I"/>
    <property type="match status" value="1"/>
</dbReference>
<name>A0A9Q5NEM1_SANBA</name>
<evidence type="ECO:0000313" key="3">
    <source>
        <dbReference type="Proteomes" id="UP000757232"/>
    </source>
</evidence>
<gene>
    <name evidence="2" type="ORF">A7U60_g1506</name>
</gene>
<dbReference type="EMBL" id="LNZH02000099">
    <property type="protein sequence ID" value="OCB91219.1"/>
    <property type="molecule type" value="Genomic_DNA"/>
</dbReference>
<dbReference type="OrthoDB" id="276546at2759"/>
<dbReference type="CDD" id="cd02933">
    <property type="entry name" value="OYE_like_FMN"/>
    <property type="match status" value="1"/>
</dbReference>
<evidence type="ECO:0000313" key="2">
    <source>
        <dbReference type="EMBL" id="OCB91219.1"/>
    </source>
</evidence>
<dbReference type="InterPro" id="IPR001155">
    <property type="entry name" value="OxRdtase_FMN_N"/>
</dbReference>
<dbReference type="PANTHER" id="PTHR22893:SF91">
    <property type="entry name" value="NADPH DEHYDROGENASE 2-RELATED"/>
    <property type="match status" value="1"/>
</dbReference>
<dbReference type="Pfam" id="PF00724">
    <property type="entry name" value="Oxidored_FMN"/>
    <property type="match status" value="1"/>
</dbReference>
<feature type="domain" description="NADH:flavin oxidoreductase/NADH oxidase N-terminal" evidence="1">
    <location>
        <begin position="7"/>
        <end position="354"/>
    </location>
</feature>
<reference evidence="2" key="1">
    <citation type="submission" date="2016-06" db="EMBL/GenBank/DDBJ databases">
        <title>Draft Genome sequence of the fungus Inonotus baumii.</title>
        <authorList>
            <person name="Zhu H."/>
            <person name="Lin W."/>
        </authorList>
    </citation>
    <scope>NUCLEOTIDE SEQUENCE</scope>
    <source>
        <strain evidence="2">821</strain>
    </source>
</reference>
<dbReference type="Proteomes" id="UP000757232">
    <property type="component" value="Unassembled WGS sequence"/>
</dbReference>
<dbReference type="GO" id="GO:0003959">
    <property type="term" value="F:NADPH dehydrogenase activity"/>
    <property type="evidence" value="ECO:0007669"/>
    <property type="project" value="TreeGrafter"/>
</dbReference>
<dbReference type="AlphaFoldDB" id="A0A9Q5NEM1"/>
<proteinExistence type="predicted"/>
<evidence type="ECO:0000259" key="1">
    <source>
        <dbReference type="Pfam" id="PF00724"/>
    </source>
</evidence>
<dbReference type="FunFam" id="3.20.20.70:FF:000138">
    <property type="entry name" value="NADPH dehydrogenase 1"/>
    <property type="match status" value="1"/>
</dbReference>
<dbReference type="InterPro" id="IPR045247">
    <property type="entry name" value="Oye-like"/>
</dbReference>
<dbReference type="GO" id="GO:0010181">
    <property type="term" value="F:FMN binding"/>
    <property type="evidence" value="ECO:0007669"/>
    <property type="project" value="InterPro"/>
</dbReference>
<sequence>MPHSGAKLFQPIRVGNCELSHRVVLAPLTRYCADDAHVPTDLMVEYYAQRACIPGTLAITEATFIAPKAGGYDNAPGIWSDEQVDAWKKVVDAVHAQGSYIFMQLWQLGRTAMPEILSLPDCPKNPGGPYPFVSSSAVAMPERRDGPLPRPLEHEEILEYIEIFGKAAHNAVHRAGFDGVEIHAAHGYLLDQFLQDTCNKRTDQWGGSIENRTRFAWEVVKKVVSVVGEERTGIRITPFNTMQGMHMEHPQPTFAHLVSRIREAYPRFAYLHTVEPRISGYFDREVQAWESNDFLRSIWKSPDSEKNVSAFLSAGGYIPENALKDAEEKGDLIVFGRYYIPNPDLPARIRKEIPFTPYDRSKFYISGVTAEGYIDYTFADAETQTLYNTKREVRVRAQIKNQTVANIPGEA</sequence>